<protein>
    <submittedName>
        <fullName evidence="1">Uncharacterized protein</fullName>
    </submittedName>
</protein>
<dbReference type="Proteomes" id="UP000194853">
    <property type="component" value="Unassembled WGS sequence"/>
</dbReference>
<dbReference type="AlphaFoldDB" id="A0A9X6M2F7"/>
<gene>
    <name evidence="1" type="ORF">BK750_20070</name>
</gene>
<evidence type="ECO:0000313" key="2">
    <source>
        <dbReference type="Proteomes" id="UP000194853"/>
    </source>
</evidence>
<reference evidence="1 2" key="1">
    <citation type="submission" date="2016-10" db="EMBL/GenBank/DDBJ databases">
        <title>Comparative genomics of Bacillus thuringiensis reveals a path to pathogens against multiple invertebrate hosts.</title>
        <authorList>
            <person name="Zheng J."/>
            <person name="Gao Q."/>
            <person name="Liu H."/>
            <person name="Peng D."/>
            <person name="Ruan L."/>
            <person name="Sun M."/>
        </authorList>
    </citation>
    <scope>NUCLEOTIDE SEQUENCE [LARGE SCALE GENOMIC DNA]</scope>
    <source>
        <strain evidence="1">BGSC 4CF1</strain>
    </source>
</reference>
<dbReference type="RefSeq" id="WP_086404372.1">
    <property type="nucleotide sequence ID" value="NZ_MOOS01000150.1"/>
</dbReference>
<name>A0A9X6M2F7_BACTJ</name>
<dbReference type="EMBL" id="MOOS01000150">
    <property type="protein sequence ID" value="OUB63525.1"/>
    <property type="molecule type" value="Genomic_DNA"/>
</dbReference>
<sequence>MKPTTINIRVDLDDIFKLSHHEIVDGVLKYVHEQSHQYNDLTPESSLEMVIKEATKAYEDNSRKHMHERYSATISGQVEVQR</sequence>
<accession>A0A9X6M2F7</accession>
<evidence type="ECO:0000313" key="1">
    <source>
        <dbReference type="EMBL" id="OUB63525.1"/>
    </source>
</evidence>
<comment type="caution">
    <text evidence="1">The sequence shown here is derived from an EMBL/GenBank/DDBJ whole genome shotgun (WGS) entry which is preliminary data.</text>
</comment>
<organism evidence="1 2">
    <name type="scientific">Bacillus thuringiensis subsp. jegathesan</name>
    <dbReference type="NCBI Taxonomy" id="56955"/>
    <lineage>
        <taxon>Bacteria</taxon>
        <taxon>Bacillati</taxon>
        <taxon>Bacillota</taxon>
        <taxon>Bacilli</taxon>
        <taxon>Bacillales</taxon>
        <taxon>Bacillaceae</taxon>
        <taxon>Bacillus</taxon>
        <taxon>Bacillus cereus group</taxon>
    </lineage>
</organism>
<proteinExistence type="predicted"/>